<dbReference type="Proteomes" id="UP001153555">
    <property type="component" value="Unassembled WGS sequence"/>
</dbReference>
<dbReference type="Pfam" id="PF13041">
    <property type="entry name" value="PPR_2"/>
    <property type="match status" value="1"/>
</dbReference>
<keyword evidence="1" id="KW-0677">Repeat</keyword>
<dbReference type="Pfam" id="PF01535">
    <property type="entry name" value="PPR"/>
    <property type="match status" value="1"/>
</dbReference>
<gene>
    <name evidence="3" type="ORF">SHERM_05633</name>
</gene>
<dbReference type="InterPro" id="IPR002885">
    <property type="entry name" value="PPR_rpt"/>
</dbReference>
<reference evidence="3" key="1">
    <citation type="submission" date="2019-12" db="EMBL/GenBank/DDBJ databases">
        <authorList>
            <person name="Scholes J."/>
        </authorList>
    </citation>
    <scope>NUCLEOTIDE SEQUENCE</scope>
</reference>
<keyword evidence="4" id="KW-1185">Reference proteome</keyword>
<proteinExistence type="predicted"/>
<dbReference type="GO" id="GO:0009451">
    <property type="term" value="P:RNA modification"/>
    <property type="evidence" value="ECO:0007669"/>
    <property type="project" value="InterPro"/>
</dbReference>
<dbReference type="InterPro" id="IPR046960">
    <property type="entry name" value="PPR_At4g14850-like_plant"/>
</dbReference>
<dbReference type="Gene3D" id="1.25.40.10">
    <property type="entry name" value="Tetratricopeptide repeat domain"/>
    <property type="match status" value="1"/>
</dbReference>
<evidence type="ECO:0000313" key="4">
    <source>
        <dbReference type="Proteomes" id="UP001153555"/>
    </source>
</evidence>
<dbReference type="FunFam" id="1.25.40.10:FF:000309">
    <property type="entry name" value="Pentatricopeptide repeat-containing protein, chloroplastic"/>
    <property type="match status" value="1"/>
</dbReference>
<comment type="caution">
    <text evidence="3">The sequence shown here is derived from an EMBL/GenBank/DDBJ whole genome shotgun (WGS) entry which is preliminary data.</text>
</comment>
<dbReference type="GO" id="GO:0003723">
    <property type="term" value="F:RNA binding"/>
    <property type="evidence" value="ECO:0007669"/>
    <property type="project" value="InterPro"/>
</dbReference>
<dbReference type="OrthoDB" id="185373at2759"/>
<feature type="repeat" description="PPR" evidence="2">
    <location>
        <begin position="75"/>
        <end position="109"/>
    </location>
</feature>
<organism evidence="3 4">
    <name type="scientific">Striga hermonthica</name>
    <name type="common">Purple witchweed</name>
    <name type="synonym">Buchnera hermonthica</name>
    <dbReference type="NCBI Taxonomy" id="68872"/>
    <lineage>
        <taxon>Eukaryota</taxon>
        <taxon>Viridiplantae</taxon>
        <taxon>Streptophyta</taxon>
        <taxon>Embryophyta</taxon>
        <taxon>Tracheophyta</taxon>
        <taxon>Spermatophyta</taxon>
        <taxon>Magnoliopsida</taxon>
        <taxon>eudicotyledons</taxon>
        <taxon>Gunneridae</taxon>
        <taxon>Pentapetalae</taxon>
        <taxon>asterids</taxon>
        <taxon>lamiids</taxon>
        <taxon>Lamiales</taxon>
        <taxon>Orobanchaceae</taxon>
        <taxon>Buchnereae</taxon>
        <taxon>Striga</taxon>
    </lineage>
</organism>
<accession>A0A9N7NYR4</accession>
<dbReference type="AlphaFoldDB" id="A0A9N7NYR4"/>
<protein>
    <submittedName>
        <fullName evidence="3">Pentatricopeptide repeat-containing protein</fullName>
    </submittedName>
</protein>
<dbReference type="PROSITE" id="PS51375">
    <property type="entry name" value="PPR"/>
    <property type="match status" value="1"/>
</dbReference>
<dbReference type="PANTHER" id="PTHR47926">
    <property type="entry name" value="PENTATRICOPEPTIDE REPEAT-CONTAINING PROTEIN"/>
    <property type="match status" value="1"/>
</dbReference>
<sequence length="127" mass="13826">MWRSAVTPDWIALVSALKAYSDVEELSQGKCIHGFMVKVGLEFEIDLGIALTSLYAKCGQVMSAKMLFNQVQTNDVILWNTMISGFARNGCAMQALDLFTEMSSRNIAPDVVTVQSVVLACADQGSL</sequence>
<dbReference type="EMBL" id="CACSLK010031421">
    <property type="protein sequence ID" value="CAA0839062.1"/>
    <property type="molecule type" value="Genomic_DNA"/>
</dbReference>
<evidence type="ECO:0000256" key="2">
    <source>
        <dbReference type="PROSITE-ProRule" id="PRU00708"/>
    </source>
</evidence>
<evidence type="ECO:0000256" key="1">
    <source>
        <dbReference type="ARBA" id="ARBA00022737"/>
    </source>
</evidence>
<dbReference type="InterPro" id="IPR011990">
    <property type="entry name" value="TPR-like_helical_dom_sf"/>
</dbReference>
<name>A0A9N7NYR4_STRHE</name>
<evidence type="ECO:0000313" key="3">
    <source>
        <dbReference type="EMBL" id="CAA0839062.1"/>
    </source>
</evidence>
<dbReference type="NCBIfam" id="TIGR00756">
    <property type="entry name" value="PPR"/>
    <property type="match status" value="1"/>
</dbReference>